<evidence type="ECO:0000256" key="5">
    <source>
        <dbReference type="ARBA" id="ARBA00023136"/>
    </source>
</evidence>
<feature type="transmembrane region" description="Helical" evidence="6">
    <location>
        <begin position="175"/>
        <end position="196"/>
    </location>
</feature>
<protein>
    <submittedName>
        <fullName evidence="7">ABC transporter permease</fullName>
    </submittedName>
</protein>
<evidence type="ECO:0000256" key="1">
    <source>
        <dbReference type="ARBA" id="ARBA00004651"/>
    </source>
</evidence>
<keyword evidence="5 6" id="KW-0472">Membrane</keyword>
<dbReference type="InterPro" id="IPR001851">
    <property type="entry name" value="ABC_transp_permease"/>
</dbReference>
<dbReference type="RefSeq" id="WP_345426126.1">
    <property type="nucleotide sequence ID" value="NZ_BAABGT010000099.1"/>
</dbReference>
<feature type="transmembrane region" description="Helical" evidence="6">
    <location>
        <begin position="80"/>
        <end position="113"/>
    </location>
</feature>
<comment type="subcellular location">
    <subcellularLocation>
        <location evidence="1">Cell membrane</location>
        <topology evidence="1">Multi-pass membrane protein</topology>
    </subcellularLocation>
</comment>
<keyword evidence="4 6" id="KW-1133">Transmembrane helix</keyword>
<keyword evidence="3 6" id="KW-0812">Transmembrane</keyword>
<evidence type="ECO:0000256" key="2">
    <source>
        <dbReference type="ARBA" id="ARBA00022475"/>
    </source>
</evidence>
<proteinExistence type="predicted"/>
<keyword evidence="2" id="KW-1003">Cell membrane</keyword>
<dbReference type="PANTHER" id="PTHR32196:SF72">
    <property type="entry name" value="RIBOSE IMPORT PERMEASE PROTEIN RBSC"/>
    <property type="match status" value="1"/>
</dbReference>
<evidence type="ECO:0000256" key="3">
    <source>
        <dbReference type="ARBA" id="ARBA00022692"/>
    </source>
</evidence>
<accession>A0ABP8S1L3</accession>
<dbReference type="CDD" id="cd06579">
    <property type="entry name" value="TM_PBP1_transp_AraH_like"/>
    <property type="match status" value="1"/>
</dbReference>
<dbReference type="Proteomes" id="UP001501598">
    <property type="component" value="Unassembled WGS sequence"/>
</dbReference>
<feature type="transmembrane region" description="Helical" evidence="6">
    <location>
        <begin position="22"/>
        <end position="43"/>
    </location>
</feature>
<feature type="transmembrane region" description="Helical" evidence="6">
    <location>
        <begin position="217"/>
        <end position="238"/>
    </location>
</feature>
<dbReference type="Pfam" id="PF02653">
    <property type="entry name" value="BPD_transp_2"/>
    <property type="match status" value="1"/>
</dbReference>
<dbReference type="EMBL" id="BAABGT010000099">
    <property type="protein sequence ID" value="GAA4557023.1"/>
    <property type="molecule type" value="Genomic_DNA"/>
</dbReference>
<sequence length="326" mass="32959">MTDTATPPRTPQPGLVDVGRRYGIVAVLVALVAVATILHPTFLSPANLGNILVQNAAIGLVAVAMTFVIIAGGFDISVGATYALGATLFAGLTIQTGSTLLAGSLTLLAGVAVGATNGLLVSRIGVNPIVATLGTSSAVLGLAYVYSDSSSFSVDSREHPAFQNLAHTTIAGLPVPVWIMLVGFVAGGVVLTRTAYGRNVQAVGGNGEAAWLSGLRVPSIMTSTYVMAGMAAALAGMADASQLGVGQANVGTNVALDAIAIVVVGGTSIRGGDGAIWRTAVGLLILAVLTNIFYSLNVAQNWQLVAKGLIVLVAVTVDARLRSRSR</sequence>
<evidence type="ECO:0000256" key="4">
    <source>
        <dbReference type="ARBA" id="ARBA00022989"/>
    </source>
</evidence>
<organism evidence="7 8">
    <name type="scientific">Pseudonocardia xishanensis</name>
    <dbReference type="NCBI Taxonomy" id="630995"/>
    <lineage>
        <taxon>Bacteria</taxon>
        <taxon>Bacillati</taxon>
        <taxon>Actinomycetota</taxon>
        <taxon>Actinomycetes</taxon>
        <taxon>Pseudonocardiales</taxon>
        <taxon>Pseudonocardiaceae</taxon>
        <taxon>Pseudonocardia</taxon>
    </lineage>
</organism>
<reference evidence="8" key="1">
    <citation type="journal article" date="2019" name="Int. J. Syst. Evol. Microbiol.">
        <title>The Global Catalogue of Microorganisms (GCM) 10K type strain sequencing project: providing services to taxonomists for standard genome sequencing and annotation.</title>
        <authorList>
            <consortium name="The Broad Institute Genomics Platform"/>
            <consortium name="The Broad Institute Genome Sequencing Center for Infectious Disease"/>
            <person name="Wu L."/>
            <person name="Ma J."/>
        </authorList>
    </citation>
    <scope>NUCLEOTIDE SEQUENCE [LARGE SCALE GENOMIC DNA]</scope>
    <source>
        <strain evidence="8">JCM 17906</strain>
    </source>
</reference>
<keyword evidence="8" id="KW-1185">Reference proteome</keyword>
<name>A0ABP8S1L3_9PSEU</name>
<dbReference type="PANTHER" id="PTHR32196">
    <property type="entry name" value="ABC TRANSPORTER PERMEASE PROTEIN YPHD-RELATED-RELATED"/>
    <property type="match status" value="1"/>
</dbReference>
<evidence type="ECO:0000313" key="8">
    <source>
        <dbReference type="Proteomes" id="UP001501598"/>
    </source>
</evidence>
<evidence type="ECO:0000313" key="7">
    <source>
        <dbReference type="EMBL" id="GAA4557023.1"/>
    </source>
</evidence>
<evidence type="ECO:0000256" key="6">
    <source>
        <dbReference type="SAM" id="Phobius"/>
    </source>
</evidence>
<gene>
    <name evidence="7" type="ORF">GCM10023175_60570</name>
</gene>
<feature type="transmembrane region" description="Helical" evidence="6">
    <location>
        <begin position="125"/>
        <end position="146"/>
    </location>
</feature>
<feature type="transmembrane region" description="Helical" evidence="6">
    <location>
        <begin position="276"/>
        <end position="296"/>
    </location>
</feature>
<comment type="caution">
    <text evidence="7">The sequence shown here is derived from an EMBL/GenBank/DDBJ whole genome shotgun (WGS) entry which is preliminary data.</text>
</comment>
<feature type="transmembrane region" description="Helical" evidence="6">
    <location>
        <begin position="55"/>
        <end position="74"/>
    </location>
</feature>